<dbReference type="SUPFAM" id="SSF56317">
    <property type="entry name" value="Carbon-nitrogen hydrolase"/>
    <property type="match status" value="1"/>
</dbReference>
<dbReference type="PROSITE" id="PS50263">
    <property type="entry name" value="CN_HYDROLASE"/>
    <property type="match status" value="1"/>
</dbReference>
<evidence type="ECO:0000256" key="1">
    <source>
        <dbReference type="ARBA" id="ARBA00022801"/>
    </source>
</evidence>
<dbReference type="PANTHER" id="PTHR43674">
    <property type="entry name" value="NITRILASE C965.09-RELATED"/>
    <property type="match status" value="1"/>
</dbReference>
<dbReference type="OrthoDB" id="9811121at2"/>
<reference evidence="3 4" key="1">
    <citation type="submission" date="2019-02" db="EMBL/GenBank/DDBJ databases">
        <title>Bacterial novel species Emticicia sp. 17J42-9 isolated from soil.</title>
        <authorList>
            <person name="Jung H.-Y."/>
        </authorList>
    </citation>
    <scope>NUCLEOTIDE SEQUENCE [LARGE SCALE GENOMIC DNA]</scope>
    <source>
        <strain evidence="3 4">17J42-9</strain>
    </source>
</reference>
<dbReference type="AlphaFoldDB" id="A0A4Q5LW72"/>
<keyword evidence="4" id="KW-1185">Reference proteome</keyword>
<keyword evidence="1 3" id="KW-0378">Hydrolase</keyword>
<dbReference type="Pfam" id="PF00795">
    <property type="entry name" value="CN_hydrolase"/>
    <property type="match status" value="1"/>
</dbReference>
<gene>
    <name evidence="3" type="ORF">EWM59_19255</name>
</gene>
<evidence type="ECO:0000313" key="3">
    <source>
        <dbReference type="EMBL" id="RYU94016.1"/>
    </source>
</evidence>
<organism evidence="3 4">
    <name type="scientific">Emticicia agri</name>
    <dbReference type="NCBI Taxonomy" id="2492393"/>
    <lineage>
        <taxon>Bacteria</taxon>
        <taxon>Pseudomonadati</taxon>
        <taxon>Bacteroidota</taxon>
        <taxon>Cytophagia</taxon>
        <taxon>Cytophagales</taxon>
        <taxon>Leadbetterellaceae</taxon>
        <taxon>Emticicia</taxon>
    </lineage>
</organism>
<protein>
    <submittedName>
        <fullName evidence="3">Carbon-nitrogen hydrolase family protein</fullName>
    </submittedName>
</protein>
<dbReference type="Proteomes" id="UP000293162">
    <property type="component" value="Unassembled WGS sequence"/>
</dbReference>
<dbReference type="Gene3D" id="3.60.110.10">
    <property type="entry name" value="Carbon-nitrogen hydrolase"/>
    <property type="match status" value="1"/>
</dbReference>
<dbReference type="GO" id="GO:0016811">
    <property type="term" value="F:hydrolase activity, acting on carbon-nitrogen (but not peptide) bonds, in linear amides"/>
    <property type="evidence" value="ECO:0007669"/>
    <property type="project" value="TreeGrafter"/>
</dbReference>
<evidence type="ECO:0000313" key="4">
    <source>
        <dbReference type="Proteomes" id="UP000293162"/>
    </source>
</evidence>
<dbReference type="InterPro" id="IPR003010">
    <property type="entry name" value="C-N_Hydrolase"/>
</dbReference>
<comment type="caution">
    <text evidence="3">The sequence shown here is derived from an EMBL/GenBank/DDBJ whole genome shotgun (WGS) entry which is preliminary data.</text>
</comment>
<dbReference type="InterPro" id="IPR036526">
    <property type="entry name" value="C-N_Hydrolase_sf"/>
</dbReference>
<dbReference type="CDD" id="cd07197">
    <property type="entry name" value="nitrilase"/>
    <property type="match status" value="1"/>
</dbReference>
<sequence length="381" mass="41956">MKTAKKILLWIASGLFLVMIAYLIWANTGIGSKATQTLKLDVAEAYGDSSSKGNIVGVQAFMEPIDYASEENFSRKIRFYLEGAKKKGWLIPTKTLVVFPEYFGTWLVTLHEKESIYHAPKIEEGLQTMVLRNIGKFFTTYISSPDSVKDKVKYSFFAMKAPTIAKVYQETFAKLAKEYQVTIVGGSILLPEPIVEYGVLKTGKGQLYNTSVVFEFDGQINSKLIKKAYPTADELGFICPVKPETIPVFQTPIGRMGVLICADAWFSEAYQSLKTKAVDFVITPSYSNGIGYWAKPWSGYSGAETPDEAKADVGKISLGEAWVKYAMGTRATTEAGVNKGMNVFLQGNLWDLGADGSTIVLSDSARATPHIGKSALINLWL</sequence>
<dbReference type="RefSeq" id="WP_130022887.1">
    <property type="nucleotide sequence ID" value="NZ_SEWF01000033.1"/>
</dbReference>
<accession>A0A4Q5LW72</accession>
<name>A0A4Q5LW72_9BACT</name>
<evidence type="ECO:0000259" key="2">
    <source>
        <dbReference type="PROSITE" id="PS50263"/>
    </source>
</evidence>
<dbReference type="PANTHER" id="PTHR43674:SF13">
    <property type="entry name" value="CN HYDROLASE DOMAIN-CONTAINING PROTEIN"/>
    <property type="match status" value="1"/>
</dbReference>
<dbReference type="EMBL" id="SEWF01000033">
    <property type="protein sequence ID" value="RYU94016.1"/>
    <property type="molecule type" value="Genomic_DNA"/>
</dbReference>
<dbReference type="InterPro" id="IPR050345">
    <property type="entry name" value="Aliph_Amidase/BUP"/>
</dbReference>
<feature type="domain" description="CN hydrolase" evidence="2">
    <location>
        <begin position="54"/>
        <end position="381"/>
    </location>
</feature>
<proteinExistence type="predicted"/>